<accession>A0A4P7SJ05</accession>
<dbReference type="EMBL" id="CP039291">
    <property type="protein sequence ID" value="QCB93076.1"/>
    <property type="molecule type" value="Genomic_DNA"/>
</dbReference>
<dbReference type="SMART" id="SM00354">
    <property type="entry name" value="HTH_LACI"/>
    <property type="match status" value="1"/>
</dbReference>
<dbReference type="KEGG" id="celz:E5225_05430"/>
<dbReference type="PROSITE" id="PS00356">
    <property type="entry name" value="HTH_LACI_1"/>
    <property type="match status" value="1"/>
</dbReference>
<dbReference type="CDD" id="cd06267">
    <property type="entry name" value="PBP1_LacI_sugar_binding-like"/>
    <property type="match status" value="1"/>
</dbReference>
<keyword evidence="3" id="KW-0804">Transcription</keyword>
<gene>
    <name evidence="5" type="ORF">E5225_05430</name>
</gene>
<dbReference type="OrthoDB" id="3258243at2"/>
<evidence type="ECO:0000259" key="4">
    <source>
        <dbReference type="PROSITE" id="PS50932"/>
    </source>
</evidence>
<keyword evidence="6" id="KW-1185">Reference proteome</keyword>
<evidence type="ECO:0000313" key="5">
    <source>
        <dbReference type="EMBL" id="QCB93076.1"/>
    </source>
</evidence>
<dbReference type="GO" id="GO:0000976">
    <property type="term" value="F:transcription cis-regulatory region binding"/>
    <property type="evidence" value="ECO:0007669"/>
    <property type="project" value="TreeGrafter"/>
</dbReference>
<dbReference type="Gene3D" id="3.40.50.2300">
    <property type="match status" value="2"/>
</dbReference>
<organism evidence="5 6">
    <name type="scientific">Cellulomonas shaoxiangyii</name>
    <dbReference type="NCBI Taxonomy" id="2566013"/>
    <lineage>
        <taxon>Bacteria</taxon>
        <taxon>Bacillati</taxon>
        <taxon>Actinomycetota</taxon>
        <taxon>Actinomycetes</taxon>
        <taxon>Micrococcales</taxon>
        <taxon>Cellulomonadaceae</taxon>
        <taxon>Cellulomonas</taxon>
    </lineage>
</organism>
<dbReference type="AlphaFoldDB" id="A0A4P7SJ05"/>
<evidence type="ECO:0000313" key="6">
    <source>
        <dbReference type="Proteomes" id="UP000296469"/>
    </source>
</evidence>
<dbReference type="Gene3D" id="1.10.260.40">
    <property type="entry name" value="lambda repressor-like DNA-binding domains"/>
    <property type="match status" value="1"/>
</dbReference>
<dbReference type="Proteomes" id="UP000296469">
    <property type="component" value="Chromosome"/>
</dbReference>
<dbReference type="PANTHER" id="PTHR30146:SF138">
    <property type="entry name" value="TRANSCRIPTIONAL REGULATORY PROTEIN"/>
    <property type="match status" value="1"/>
</dbReference>
<dbReference type="PANTHER" id="PTHR30146">
    <property type="entry name" value="LACI-RELATED TRANSCRIPTIONAL REPRESSOR"/>
    <property type="match status" value="1"/>
</dbReference>
<dbReference type="Pfam" id="PF13377">
    <property type="entry name" value="Peripla_BP_3"/>
    <property type="match status" value="1"/>
</dbReference>
<keyword evidence="1" id="KW-0805">Transcription regulation</keyword>
<evidence type="ECO:0000256" key="1">
    <source>
        <dbReference type="ARBA" id="ARBA00023015"/>
    </source>
</evidence>
<keyword evidence="2" id="KW-0238">DNA-binding</keyword>
<evidence type="ECO:0000256" key="2">
    <source>
        <dbReference type="ARBA" id="ARBA00023125"/>
    </source>
</evidence>
<dbReference type="InterPro" id="IPR010982">
    <property type="entry name" value="Lambda_DNA-bd_dom_sf"/>
</dbReference>
<dbReference type="SUPFAM" id="SSF53822">
    <property type="entry name" value="Periplasmic binding protein-like I"/>
    <property type="match status" value="1"/>
</dbReference>
<feature type="domain" description="HTH lacI-type" evidence="4">
    <location>
        <begin position="3"/>
        <end position="56"/>
    </location>
</feature>
<dbReference type="RefSeq" id="WP_135975088.1">
    <property type="nucleotide sequence ID" value="NZ_CP039291.1"/>
</dbReference>
<dbReference type="CDD" id="cd01392">
    <property type="entry name" value="HTH_LacI"/>
    <property type="match status" value="1"/>
</dbReference>
<dbReference type="InterPro" id="IPR028082">
    <property type="entry name" value="Peripla_BP_I"/>
</dbReference>
<protein>
    <submittedName>
        <fullName evidence="5">LacI family transcriptional regulator</fullName>
    </submittedName>
</protein>
<dbReference type="SUPFAM" id="SSF47413">
    <property type="entry name" value="lambda repressor-like DNA-binding domains"/>
    <property type="match status" value="1"/>
</dbReference>
<dbReference type="Pfam" id="PF00356">
    <property type="entry name" value="LacI"/>
    <property type="match status" value="1"/>
</dbReference>
<dbReference type="InterPro" id="IPR000843">
    <property type="entry name" value="HTH_LacI"/>
</dbReference>
<proteinExistence type="predicted"/>
<dbReference type="InterPro" id="IPR046335">
    <property type="entry name" value="LacI/GalR-like_sensor"/>
</dbReference>
<dbReference type="PROSITE" id="PS50932">
    <property type="entry name" value="HTH_LACI_2"/>
    <property type="match status" value="1"/>
</dbReference>
<sequence>MPTTLQDVAREAGVSAATASRALTGGTVSPSTRDAVRAVAERLGYRPNRAARGLITGRAGALGLVVPDLTNPFFADVAKGVAARARAADLPVFVTDTDEEAGLEVEAVASLRRGTDGLLLCSPRASDAALLDVADRATTVLLHRRVDGLPSVVADLADGTRQAVEHLRALGHRRIVYVPGRPSSWAGAQRDLGLAAATADGGVEVVRCPAVAPTFAGGVQAADLVLADGATAVLAYNDLVAVGLLTRAAARGVRVPDDLSVVGHDDTVATMGHPALTTVAVPQRRAGATAVDLLLRLVAAARASAAEPPCDTELTLPTHLVVRASTAEPARRRRP</sequence>
<reference evidence="5 6" key="1">
    <citation type="submission" date="2019-04" db="EMBL/GenBank/DDBJ databases">
        <title>Isolation and identification of Cellulomonas shaoxiangyii sp. Nov. isolated from feces of the Tibetan antelopes (Pantholops hodgsonii) in the Qinghai-Tibet plateau of China.</title>
        <authorList>
            <person name="Tian Z."/>
        </authorList>
    </citation>
    <scope>NUCLEOTIDE SEQUENCE [LARGE SCALE GENOMIC DNA]</scope>
    <source>
        <strain evidence="5 6">Z28</strain>
    </source>
</reference>
<evidence type="ECO:0000256" key="3">
    <source>
        <dbReference type="ARBA" id="ARBA00023163"/>
    </source>
</evidence>
<dbReference type="GO" id="GO:0003700">
    <property type="term" value="F:DNA-binding transcription factor activity"/>
    <property type="evidence" value="ECO:0007669"/>
    <property type="project" value="TreeGrafter"/>
</dbReference>
<name>A0A4P7SJ05_9CELL</name>